<gene>
    <name evidence="1" type="ORF">HHI36_022044</name>
</gene>
<protein>
    <submittedName>
        <fullName evidence="1">Uncharacterized protein</fullName>
    </submittedName>
</protein>
<name>A0ABD2MYX8_9CUCU</name>
<evidence type="ECO:0000313" key="2">
    <source>
        <dbReference type="Proteomes" id="UP001516400"/>
    </source>
</evidence>
<evidence type="ECO:0000313" key="1">
    <source>
        <dbReference type="EMBL" id="KAL3271569.1"/>
    </source>
</evidence>
<keyword evidence="2" id="KW-1185">Reference proteome</keyword>
<feature type="non-terminal residue" evidence="1">
    <location>
        <position position="103"/>
    </location>
</feature>
<organism evidence="1 2">
    <name type="scientific">Cryptolaemus montrouzieri</name>
    <dbReference type="NCBI Taxonomy" id="559131"/>
    <lineage>
        <taxon>Eukaryota</taxon>
        <taxon>Metazoa</taxon>
        <taxon>Ecdysozoa</taxon>
        <taxon>Arthropoda</taxon>
        <taxon>Hexapoda</taxon>
        <taxon>Insecta</taxon>
        <taxon>Pterygota</taxon>
        <taxon>Neoptera</taxon>
        <taxon>Endopterygota</taxon>
        <taxon>Coleoptera</taxon>
        <taxon>Polyphaga</taxon>
        <taxon>Cucujiformia</taxon>
        <taxon>Coccinelloidea</taxon>
        <taxon>Coccinellidae</taxon>
        <taxon>Scymninae</taxon>
        <taxon>Scymnini</taxon>
        <taxon>Cryptolaemus</taxon>
    </lineage>
</organism>
<dbReference type="Proteomes" id="UP001516400">
    <property type="component" value="Unassembled WGS sequence"/>
</dbReference>
<accession>A0ABD2MYX8</accession>
<proteinExistence type="predicted"/>
<dbReference type="AlphaFoldDB" id="A0ABD2MYX8"/>
<sequence>MSHSINSRIQMAEIWESARASNKDSILKTKKGFLLKSDTPKVILESTLKNLVNNNKISSYTATSVYNENNKVRTPPPPSYSCVIATVEKEITDQQISEHLKDS</sequence>
<reference evidence="1 2" key="1">
    <citation type="journal article" date="2021" name="BMC Biol.">
        <title>Horizontally acquired antibacterial genes associated with adaptive radiation of ladybird beetles.</title>
        <authorList>
            <person name="Li H.S."/>
            <person name="Tang X.F."/>
            <person name="Huang Y.H."/>
            <person name="Xu Z.Y."/>
            <person name="Chen M.L."/>
            <person name="Du X.Y."/>
            <person name="Qiu B.Y."/>
            <person name="Chen P.T."/>
            <person name="Zhang W."/>
            <person name="Slipinski A."/>
            <person name="Escalona H.E."/>
            <person name="Waterhouse R.M."/>
            <person name="Zwick A."/>
            <person name="Pang H."/>
        </authorList>
    </citation>
    <scope>NUCLEOTIDE SEQUENCE [LARGE SCALE GENOMIC DNA]</scope>
    <source>
        <strain evidence="1">SYSU2018</strain>
    </source>
</reference>
<dbReference type="EMBL" id="JABFTP020000042">
    <property type="protein sequence ID" value="KAL3271569.1"/>
    <property type="molecule type" value="Genomic_DNA"/>
</dbReference>
<comment type="caution">
    <text evidence="1">The sequence shown here is derived from an EMBL/GenBank/DDBJ whole genome shotgun (WGS) entry which is preliminary data.</text>
</comment>